<name>I6D3P9_SHIFL</name>
<organism evidence="1 2">
    <name type="scientific">Shigella flexneri K-315</name>
    <dbReference type="NCBI Taxonomy" id="766150"/>
    <lineage>
        <taxon>Bacteria</taxon>
        <taxon>Pseudomonadati</taxon>
        <taxon>Pseudomonadota</taxon>
        <taxon>Gammaproteobacteria</taxon>
        <taxon>Enterobacterales</taxon>
        <taxon>Enterobacteriaceae</taxon>
        <taxon>Shigella</taxon>
    </lineage>
</organism>
<dbReference type="Proteomes" id="UP000005407">
    <property type="component" value="Unassembled WGS sequence"/>
</dbReference>
<gene>
    <name evidence="1" type="ORF">SFK315_0626</name>
</gene>
<sequence length="37" mass="4343">MAIKDKKRRSKNSTVDLNSFFGHWLIRRRVSGLLIKA</sequence>
<reference evidence="1 2" key="1">
    <citation type="submission" date="2012-03" db="EMBL/GenBank/DDBJ databases">
        <authorList>
            <person name="Rasko D."/>
            <person name="Redman J."/>
            <person name="Daugherty S.C."/>
            <person name="Tallon L."/>
            <person name="Sadzewicz L."/>
            <person name="Jones K."/>
            <person name="Santana-Cruz I."/>
            <person name="Liu X."/>
        </authorList>
    </citation>
    <scope>NUCLEOTIDE SEQUENCE [LARGE SCALE GENOMIC DNA]</scope>
    <source>
        <strain evidence="1 2">K-315</strain>
    </source>
</reference>
<dbReference type="AlphaFoldDB" id="I6D3P9"/>
<evidence type="ECO:0000313" key="1">
    <source>
        <dbReference type="EMBL" id="EIQ26391.1"/>
    </source>
</evidence>
<proteinExistence type="predicted"/>
<evidence type="ECO:0000313" key="2">
    <source>
        <dbReference type="Proteomes" id="UP000005407"/>
    </source>
</evidence>
<comment type="caution">
    <text evidence="1">The sequence shown here is derived from an EMBL/GenBank/DDBJ whole genome shotgun (WGS) entry which is preliminary data.</text>
</comment>
<dbReference type="EMBL" id="AKMY01000005">
    <property type="protein sequence ID" value="EIQ26391.1"/>
    <property type="molecule type" value="Genomic_DNA"/>
</dbReference>
<accession>I6D3P9</accession>
<protein>
    <submittedName>
        <fullName evidence="1">Uncharacterized protein</fullName>
    </submittedName>
</protein>